<sequence length="180" mass="20033">MGSAKVWVVPSMAMIDFWDRGPDVFGRTIPHSHLLQCPRGMCVRAPRPDVKHLMSQVSGPVDSIPSVEAAWEWLESTGRISGRELEKNLAAPRSRRIRAKRARRTHDVTPERVKHVPDPEQIIQELREALQAINSPSTASATGTEALQPKSEELVTPDHLSETDSPMHLGVTPHTAEELF</sequence>
<evidence type="ECO:0000256" key="1">
    <source>
        <dbReference type="SAM" id="MobiDB-lite"/>
    </source>
</evidence>
<accession>A0AAV7VN11</accession>
<feature type="region of interest" description="Disordered" evidence="1">
    <location>
        <begin position="137"/>
        <end position="180"/>
    </location>
</feature>
<dbReference type="AlphaFoldDB" id="A0AAV7VN11"/>
<proteinExistence type="predicted"/>
<name>A0AAV7VN11_PLEWA</name>
<reference evidence="2" key="1">
    <citation type="journal article" date="2022" name="bioRxiv">
        <title>Sequencing and chromosome-scale assembly of the giantPleurodeles waltlgenome.</title>
        <authorList>
            <person name="Brown T."/>
            <person name="Elewa A."/>
            <person name="Iarovenko S."/>
            <person name="Subramanian E."/>
            <person name="Araus A.J."/>
            <person name="Petzold A."/>
            <person name="Susuki M."/>
            <person name="Suzuki K.-i.T."/>
            <person name="Hayashi T."/>
            <person name="Toyoda A."/>
            <person name="Oliveira C."/>
            <person name="Osipova E."/>
            <person name="Leigh N.D."/>
            <person name="Simon A."/>
            <person name="Yun M.H."/>
        </authorList>
    </citation>
    <scope>NUCLEOTIDE SEQUENCE</scope>
    <source>
        <strain evidence="2">20211129_DDA</strain>
        <tissue evidence="2">Liver</tissue>
    </source>
</reference>
<gene>
    <name evidence="2" type="ORF">NDU88_005898</name>
</gene>
<dbReference type="Proteomes" id="UP001066276">
    <property type="component" value="Chromosome 2_1"/>
</dbReference>
<evidence type="ECO:0000313" key="3">
    <source>
        <dbReference type="Proteomes" id="UP001066276"/>
    </source>
</evidence>
<keyword evidence="3" id="KW-1185">Reference proteome</keyword>
<dbReference type="EMBL" id="JANPWB010000003">
    <property type="protein sequence ID" value="KAJ1202096.1"/>
    <property type="molecule type" value="Genomic_DNA"/>
</dbReference>
<protein>
    <submittedName>
        <fullName evidence="2">Uncharacterized protein</fullName>
    </submittedName>
</protein>
<evidence type="ECO:0000313" key="2">
    <source>
        <dbReference type="EMBL" id="KAJ1202096.1"/>
    </source>
</evidence>
<comment type="caution">
    <text evidence="2">The sequence shown here is derived from an EMBL/GenBank/DDBJ whole genome shotgun (WGS) entry which is preliminary data.</text>
</comment>
<organism evidence="2 3">
    <name type="scientific">Pleurodeles waltl</name>
    <name type="common">Iberian ribbed newt</name>
    <dbReference type="NCBI Taxonomy" id="8319"/>
    <lineage>
        <taxon>Eukaryota</taxon>
        <taxon>Metazoa</taxon>
        <taxon>Chordata</taxon>
        <taxon>Craniata</taxon>
        <taxon>Vertebrata</taxon>
        <taxon>Euteleostomi</taxon>
        <taxon>Amphibia</taxon>
        <taxon>Batrachia</taxon>
        <taxon>Caudata</taxon>
        <taxon>Salamandroidea</taxon>
        <taxon>Salamandridae</taxon>
        <taxon>Pleurodelinae</taxon>
        <taxon>Pleurodeles</taxon>
    </lineage>
</organism>